<dbReference type="InterPro" id="IPR023210">
    <property type="entry name" value="NADP_OxRdtase_dom"/>
</dbReference>
<keyword evidence="1" id="KW-0560">Oxidoreductase</keyword>
<dbReference type="OrthoDB" id="2310150at2759"/>
<name>A0A8S0WNZ0_CYCAE</name>
<evidence type="ECO:0000313" key="4">
    <source>
        <dbReference type="Proteomes" id="UP000467700"/>
    </source>
</evidence>
<dbReference type="Gene3D" id="3.20.20.100">
    <property type="entry name" value="NADP-dependent oxidoreductase domain"/>
    <property type="match status" value="1"/>
</dbReference>
<sequence>MTFSSRIPVIYGGGGIGAPGTFCKLTTAEAAQPVFDAWCKIVGPSAIDTSDLYGLGSSEVLISQLNLHGSVVDTKSYPLAPGAHSYEKIKEAANKSFEKLKGIKVRVFYLHAPDRTVDFKETLRAIDELHKEGKFELFGLSNFRSYEVAEFVILARANGWIAPTVYEGIYNPIDRTVETELIPCLRRYKIRFAPYCPVAGGLLVGHLLSDKDQLAMIEEGSHYDPKQPFGQWFSARYGPMIPEVRKLKEKVEAKGLNLNQASVRWLQHHSALIPSDLGIIFGGSKPEHVVASLGYCTESPLPAELVEAFEACYNAVKSGLPNYEHNPAWYKPEVHGY</sequence>
<reference evidence="3 4" key="1">
    <citation type="submission" date="2020-01" db="EMBL/GenBank/DDBJ databases">
        <authorList>
            <person name="Gupta K D."/>
        </authorList>
    </citation>
    <scope>NUCLEOTIDE SEQUENCE [LARGE SCALE GENOMIC DNA]</scope>
</reference>
<gene>
    <name evidence="3" type="ORF">AAE3_LOCUS4269</name>
</gene>
<dbReference type="Pfam" id="PF00248">
    <property type="entry name" value="Aldo_ket_red"/>
    <property type="match status" value="1"/>
</dbReference>
<dbReference type="AlphaFoldDB" id="A0A8S0WNZ0"/>
<evidence type="ECO:0000256" key="1">
    <source>
        <dbReference type="ARBA" id="ARBA00023002"/>
    </source>
</evidence>
<dbReference type="EMBL" id="CACVBS010000035">
    <property type="protein sequence ID" value="CAA7261882.1"/>
    <property type="molecule type" value="Genomic_DNA"/>
</dbReference>
<dbReference type="SUPFAM" id="SSF51430">
    <property type="entry name" value="NAD(P)-linked oxidoreductase"/>
    <property type="match status" value="1"/>
</dbReference>
<dbReference type="InterPro" id="IPR050523">
    <property type="entry name" value="AKR_Detox_Biosynth"/>
</dbReference>
<organism evidence="3 4">
    <name type="scientific">Cyclocybe aegerita</name>
    <name type="common">Black poplar mushroom</name>
    <name type="synonym">Agrocybe aegerita</name>
    <dbReference type="NCBI Taxonomy" id="1973307"/>
    <lineage>
        <taxon>Eukaryota</taxon>
        <taxon>Fungi</taxon>
        <taxon>Dikarya</taxon>
        <taxon>Basidiomycota</taxon>
        <taxon>Agaricomycotina</taxon>
        <taxon>Agaricomycetes</taxon>
        <taxon>Agaricomycetidae</taxon>
        <taxon>Agaricales</taxon>
        <taxon>Agaricineae</taxon>
        <taxon>Bolbitiaceae</taxon>
        <taxon>Cyclocybe</taxon>
    </lineage>
</organism>
<evidence type="ECO:0000259" key="2">
    <source>
        <dbReference type="Pfam" id="PF00248"/>
    </source>
</evidence>
<proteinExistence type="predicted"/>
<dbReference type="InterPro" id="IPR036812">
    <property type="entry name" value="NAD(P)_OxRdtase_dom_sf"/>
</dbReference>
<evidence type="ECO:0000313" key="3">
    <source>
        <dbReference type="EMBL" id="CAA7261882.1"/>
    </source>
</evidence>
<protein>
    <recommendedName>
        <fullName evidence="2">NADP-dependent oxidoreductase domain-containing protein</fullName>
    </recommendedName>
</protein>
<feature type="domain" description="NADP-dependent oxidoreductase" evidence="2">
    <location>
        <begin position="27"/>
        <end position="313"/>
    </location>
</feature>
<keyword evidence="4" id="KW-1185">Reference proteome</keyword>
<dbReference type="Proteomes" id="UP000467700">
    <property type="component" value="Unassembled WGS sequence"/>
</dbReference>
<accession>A0A8S0WNZ0</accession>
<comment type="caution">
    <text evidence="3">The sequence shown here is derived from an EMBL/GenBank/DDBJ whole genome shotgun (WGS) entry which is preliminary data.</text>
</comment>
<dbReference type="GO" id="GO:0016491">
    <property type="term" value="F:oxidoreductase activity"/>
    <property type="evidence" value="ECO:0007669"/>
    <property type="project" value="UniProtKB-KW"/>
</dbReference>
<dbReference type="PANTHER" id="PTHR43364">
    <property type="entry name" value="NADH-SPECIFIC METHYLGLYOXAL REDUCTASE-RELATED"/>
    <property type="match status" value="1"/>
</dbReference>
<dbReference type="PANTHER" id="PTHR43364:SF4">
    <property type="entry name" value="NAD(P)-LINKED OXIDOREDUCTASE SUPERFAMILY PROTEIN"/>
    <property type="match status" value="1"/>
</dbReference>